<evidence type="ECO:0000259" key="6">
    <source>
        <dbReference type="Pfam" id="PF00749"/>
    </source>
</evidence>
<evidence type="ECO:0000256" key="3">
    <source>
        <dbReference type="ARBA" id="ARBA00022840"/>
    </source>
</evidence>
<dbReference type="InterPro" id="IPR014729">
    <property type="entry name" value="Rossmann-like_a/b/a_fold"/>
</dbReference>
<gene>
    <name evidence="7" type="ORF">LOAG_07447</name>
</gene>
<dbReference type="Gene3D" id="3.40.50.620">
    <property type="entry name" value="HUPs"/>
    <property type="match status" value="1"/>
</dbReference>
<dbReference type="GO" id="GO:0004818">
    <property type="term" value="F:glutamate-tRNA ligase activity"/>
    <property type="evidence" value="ECO:0007669"/>
    <property type="project" value="TreeGrafter"/>
</dbReference>
<evidence type="ECO:0000256" key="1">
    <source>
        <dbReference type="ARBA" id="ARBA00022598"/>
    </source>
</evidence>
<keyword evidence="1 5" id="KW-0436">Ligase</keyword>
<dbReference type="Pfam" id="PF00749">
    <property type="entry name" value="tRNA-synt_1c"/>
    <property type="match status" value="1"/>
</dbReference>
<dbReference type="InParanoid" id="A0A1S0TWJ4"/>
<dbReference type="InterPro" id="IPR020058">
    <property type="entry name" value="Glu/Gln-tRNA-synth_Ib_cat-dom"/>
</dbReference>
<keyword evidence="5" id="KW-0648">Protein biosynthesis</keyword>
<reference evidence="7" key="1">
    <citation type="submission" date="2012-04" db="EMBL/GenBank/DDBJ databases">
        <title>The Genome Sequence of Loa loa.</title>
        <authorList>
            <consortium name="The Broad Institute Genome Sequencing Platform"/>
            <consortium name="Broad Institute Genome Sequencing Center for Infectious Disease"/>
            <person name="Nutman T.B."/>
            <person name="Fink D.L."/>
            <person name="Russ C."/>
            <person name="Young S."/>
            <person name="Zeng Q."/>
            <person name="Gargeya S."/>
            <person name="Alvarado L."/>
            <person name="Berlin A."/>
            <person name="Chapman S.B."/>
            <person name="Chen Z."/>
            <person name="Freedman E."/>
            <person name="Gellesch M."/>
            <person name="Goldberg J."/>
            <person name="Griggs A."/>
            <person name="Gujja S."/>
            <person name="Heilman E.R."/>
            <person name="Heiman D."/>
            <person name="Howarth C."/>
            <person name="Mehta T."/>
            <person name="Neiman D."/>
            <person name="Pearson M."/>
            <person name="Roberts A."/>
            <person name="Saif S."/>
            <person name="Shea T."/>
            <person name="Shenoy N."/>
            <person name="Sisk P."/>
            <person name="Stolte C."/>
            <person name="Sykes S."/>
            <person name="White J."/>
            <person name="Yandava C."/>
            <person name="Haas B."/>
            <person name="Henn M.R."/>
            <person name="Nusbaum C."/>
            <person name="Birren B."/>
        </authorList>
    </citation>
    <scope>NUCLEOTIDE SEQUENCE [LARGE SCALE GENOMIC DNA]</scope>
</reference>
<dbReference type="RefSeq" id="XP_020302336.1">
    <property type="nucleotide sequence ID" value="XM_020447433.1"/>
</dbReference>
<dbReference type="SUPFAM" id="SSF52374">
    <property type="entry name" value="Nucleotidylyl transferase"/>
    <property type="match status" value="1"/>
</dbReference>
<proteinExistence type="inferred from homology"/>
<dbReference type="OrthoDB" id="5812882at2759"/>
<dbReference type="EMBL" id="JH712087">
    <property type="protein sequence ID" value="EFO21048.2"/>
    <property type="molecule type" value="Genomic_DNA"/>
</dbReference>
<organism evidence="7">
    <name type="scientific">Loa loa</name>
    <name type="common">Eye worm</name>
    <name type="synonym">Filaria loa</name>
    <dbReference type="NCBI Taxonomy" id="7209"/>
    <lineage>
        <taxon>Eukaryota</taxon>
        <taxon>Metazoa</taxon>
        <taxon>Ecdysozoa</taxon>
        <taxon>Nematoda</taxon>
        <taxon>Chromadorea</taxon>
        <taxon>Rhabditida</taxon>
        <taxon>Spirurina</taxon>
        <taxon>Spiruromorpha</taxon>
        <taxon>Filarioidea</taxon>
        <taxon>Onchocercidae</taxon>
        <taxon>Loa</taxon>
    </lineage>
</organism>
<dbReference type="PANTHER" id="PTHR43311">
    <property type="entry name" value="GLUTAMATE--TRNA LIGASE"/>
    <property type="match status" value="1"/>
</dbReference>
<dbReference type="GO" id="GO:0005524">
    <property type="term" value="F:ATP binding"/>
    <property type="evidence" value="ECO:0007669"/>
    <property type="project" value="UniProtKB-KW"/>
</dbReference>
<dbReference type="OMA" id="IGLAYRC"/>
<accession>A0A1S0TWJ4</accession>
<protein>
    <submittedName>
        <fullName evidence="7">Glutamyl-tRNA synthetase</fullName>
    </submittedName>
</protein>
<evidence type="ECO:0000256" key="5">
    <source>
        <dbReference type="RuleBase" id="RU363037"/>
    </source>
</evidence>
<dbReference type="GO" id="GO:0005739">
    <property type="term" value="C:mitochondrion"/>
    <property type="evidence" value="ECO:0007669"/>
    <property type="project" value="TreeGrafter"/>
</dbReference>
<dbReference type="InterPro" id="IPR049940">
    <property type="entry name" value="GluQ/Sye"/>
</dbReference>
<feature type="domain" description="Glutamyl/glutaminyl-tRNA synthetase class Ib catalytic" evidence="6">
    <location>
        <begin position="40"/>
        <end position="284"/>
    </location>
</feature>
<dbReference type="KEGG" id="loa:LOAG_07447"/>
<comment type="similarity">
    <text evidence="5">Belongs to the class-I aminoacyl-tRNA synthetase family.</text>
</comment>
<dbReference type="GO" id="GO:0006424">
    <property type="term" value="P:glutamyl-tRNA aminoacylation"/>
    <property type="evidence" value="ECO:0007669"/>
    <property type="project" value="TreeGrafter"/>
</dbReference>
<evidence type="ECO:0000256" key="2">
    <source>
        <dbReference type="ARBA" id="ARBA00022741"/>
    </source>
</evidence>
<dbReference type="GeneID" id="9944860"/>
<name>A0A1S0TWJ4_LOALO</name>
<dbReference type="CTD" id="9944860"/>
<evidence type="ECO:0000313" key="7">
    <source>
        <dbReference type="EMBL" id="EFO21048.2"/>
    </source>
</evidence>
<dbReference type="PANTHER" id="PTHR43311:SF2">
    <property type="entry name" value="GLUTAMATE--TRNA LIGASE, MITOCHONDRIAL-RELATED"/>
    <property type="match status" value="1"/>
</dbReference>
<evidence type="ECO:0000256" key="4">
    <source>
        <dbReference type="ARBA" id="ARBA00023146"/>
    </source>
</evidence>
<keyword evidence="4 5" id="KW-0030">Aminoacyl-tRNA synthetase</keyword>
<keyword evidence="2 5" id="KW-0547">Nucleotide-binding</keyword>
<keyword evidence="3 5" id="KW-0067">ATP-binding</keyword>
<sequence length="377" mass="43021">MFFYSKTVNTEMHRLCYGSGIAEEIRLVVRISGDHLSLEGLRRALYNFLFARANNGKFILQLGLNKHGRQPRGRKIEALLDRFGLERDEGPGTGGPFAPYSVAKRLKTYTDVVERLIDIGLAYRCFCCGDTWKEVDPVKKEPAKLLPCSKECFTKTRSESRSMALDGLPHVVRLRIPSRAYLYQDVVHGKLSKHLPAMDQLLLRPDFMPTSVFADTVDNHTLCASHFVASSSRDFLQLPICDALQWCLPIFINIGNLRLRSGSRLLTYNNARSYVRTYSSIDELSILNFLLAGRGLRKISTRNGCLYSIDEMIAQFDISTITSDALLINTYKLMKPERQEALLEQQLELDEEVRLFDMFDKNFFEDMKFSNSIPKSS</sequence>
<dbReference type="AlphaFoldDB" id="A0A1S0TWJ4"/>